<evidence type="ECO:0000259" key="4">
    <source>
        <dbReference type="Pfam" id="PF21302"/>
    </source>
</evidence>
<evidence type="ECO:0000256" key="1">
    <source>
        <dbReference type="PIRSR" id="PIRSR018249-1"/>
    </source>
</evidence>
<reference evidence="5 6" key="1">
    <citation type="submission" date="2019-11" db="EMBL/GenBank/DDBJ databases">
        <authorList>
            <person name="Khan S.A."/>
            <person name="Jeon C.O."/>
            <person name="Chun B.H."/>
        </authorList>
    </citation>
    <scope>NUCLEOTIDE SEQUENCE [LARGE SCALE GENOMIC DNA]</scope>
    <source>
        <strain evidence="5 6">IMCC 1097</strain>
    </source>
</reference>
<keyword evidence="5" id="KW-0808">Transferase</keyword>
<feature type="binding site" evidence="2">
    <location>
        <position position="70"/>
    </location>
    <ligand>
        <name>S-adenosyl-L-methionine</name>
        <dbReference type="ChEBI" id="CHEBI:59789"/>
    </ligand>
</feature>
<evidence type="ECO:0000313" key="5">
    <source>
        <dbReference type="EMBL" id="QGG80403.1"/>
    </source>
</evidence>
<feature type="binding site" evidence="1">
    <location>
        <position position="8"/>
    </location>
    <ligand>
        <name>Zn(2+)</name>
        <dbReference type="ChEBI" id="CHEBI:29105"/>
    </ligand>
</feature>
<dbReference type="InterPro" id="IPR050508">
    <property type="entry name" value="Methyltransf_Superfamily"/>
</dbReference>
<dbReference type="Pfam" id="PF21302">
    <property type="entry name" value="Zn_ribbon_RlmA"/>
    <property type="match status" value="1"/>
</dbReference>
<dbReference type="KEGG" id="llp:GH975_07390"/>
<feature type="binding site" evidence="1">
    <location>
        <position position="28"/>
    </location>
    <ligand>
        <name>Zn(2+)</name>
        <dbReference type="ChEBI" id="CHEBI:29105"/>
    </ligand>
</feature>
<feature type="binding site" evidence="2">
    <location>
        <begin position="93"/>
        <end position="94"/>
    </location>
    <ligand>
        <name>S-adenosyl-L-methionine</name>
        <dbReference type="ChEBI" id="CHEBI:59789"/>
    </ligand>
</feature>
<feature type="binding site" evidence="2">
    <location>
        <position position="174"/>
    </location>
    <ligand>
        <name>S-adenosyl-L-methionine</name>
        <dbReference type="ChEBI" id="CHEBI:59789"/>
    </ligand>
</feature>
<evidence type="ECO:0000259" key="3">
    <source>
        <dbReference type="Pfam" id="PF08241"/>
    </source>
</evidence>
<keyword evidence="1" id="KW-0862">Zinc</keyword>
<dbReference type="PANTHER" id="PTHR42912">
    <property type="entry name" value="METHYLTRANSFERASE"/>
    <property type="match status" value="1"/>
</dbReference>
<dbReference type="InterPro" id="IPR048647">
    <property type="entry name" value="RlmA_N"/>
</dbReference>
<keyword evidence="6" id="KW-1185">Reference proteome</keyword>
<evidence type="ECO:0000256" key="2">
    <source>
        <dbReference type="PIRSR" id="PIRSR018249-2"/>
    </source>
</evidence>
<dbReference type="EMBL" id="CP045871">
    <property type="protein sequence ID" value="QGG80403.1"/>
    <property type="molecule type" value="Genomic_DNA"/>
</dbReference>
<feature type="binding site" evidence="1">
    <location>
        <position position="24"/>
    </location>
    <ligand>
        <name>Zn(2+)</name>
        <dbReference type="ChEBI" id="CHEBI:29105"/>
    </ligand>
</feature>
<dbReference type="CDD" id="cd02440">
    <property type="entry name" value="AdoMet_MTases"/>
    <property type="match status" value="1"/>
</dbReference>
<dbReference type="RefSeq" id="WP_153713907.1">
    <property type="nucleotide sequence ID" value="NZ_CP045871.1"/>
</dbReference>
<organism evidence="5 6">
    <name type="scientific">Litorivicinus lipolyticus</name>
    <dbReference type="NCBI Taxonomy" id="418701"/>
    <lineage>
        <taxon>Bacteria</taxon>
        <taxon>Pseudomonadati</taxon>
        <taxon>Pseudomonadota</taxon>
        <taxon>Gammaproteobacteria</taxon>
        <taxon>Oceanospirillales</taxon>
        <taxon>Litorivicinaceae</taxon>
        <taxon>Litorivicinus</taxon>
    </lineage>
</organism>
<keyword evidence="5" id="KW-0489">Methyltransferase</keyword>
<dbReference type="InterPro" id="IPR016718">
    <property type="entry name" value="rRNA_m1G-MeTrfase_A_prd"/>
</dbReference>
<dbReference type="Gene3D" id="3.40.50.150">
    <property type="entry name" value="Vaccinia Virus protein VP39"/>
    <property type="match status" value="1"/>
</dbReference>
<feature type="domain" description="Methyltransferase type 11" evidence="3">
    <location>
        <begin position="87"/>
        <end position="166"/>
    </location>
</feature>
<gene>
    <name evidence="5" type="ORF">GH975_07390</name>
</gene>
<sequence length="261" mass="28472">MTTIALTCPLCHSALTIADRRACCEHGHSFDQAKQGYWNLLPVQNKKTRSPGDDRSMLDARRRFLEAGHYRPLVEHLAADCASGVGLDLGCGEGWYARQLNAAAGVDIAKDGVRMAASQQKAATFVVGSNVATPFQRNQFDWVLCVFAPFDLAEVQRLLKPGGRFIHVGPGSNHLRALAAQIYDQPSAHATAATTSSLGERATLDQVRVELHLKGAELADLHQMTPYFWSTPADKRSAIEQHPGLDVVAEFDVRRLTLGDA</sequence>
<dbReference type="GO" id="GO:0008757">
    <property type="term" value="F:S-adenosylmethionine-dependent methyltransferase activity"/>
    <property type="evidence" value="ECO:0007669"/>
    <property type="project" value="InterPro"/>
</dbReference>
<accession>A0A5Q2QAW6</accession>
<protein>
    <submittedName>
        <fullName evidence="5">Methyltransferase domain-containing protein</fullName>
    </submittedName>
</protein>
<dbReference type="Pfam" id="PF08241">
    <property type="entry name" value="Methyltransf_11"/>
    <property type="match status" value="1"/>
</dbReference>
<feature type="domain" description="23S rRNA (guanine(745)-N(1))-methyltransferase N-terminal" evidence="4">
    <location>
        <begin position="7"/>
        <end position="49"/>
    </location>
</feature>
<dbReference type="OrthoDB" id="108476at2"/>
<dbReference type="PIRSF" id="PIRSF018249">
    <property type="entry name" value="MyrA_prd"/>
    <property type="match status" value="1"/>
</dbReference>
<dbReference type="Proteomes" id="UP000388235">
    <property type="component" value="Chromosome"/>
</dbReference>
<dbReference type="GO" id="GO:0046872">
    <property type="term" value="F:metal ion binding"/>
    <property type="evidence" value="ECO:0007669"/>
    <property type="project" value="UniProtKB-KW"/>
</dbReference>
<proteinExistence type="predicted"/>
<dbReference type="SUPFAM" id="SSF53335">
    <property type="entry name" value="S-adenosyl-L-methionine-dependent methyltransferases"/>
    <property type="match status" value="1"/>
</dbReference>
<dbReference type="GO" id="GO:0032259">
    <property type="term" value="P:methylation"/>
    <property type="evidence" value="ECO:0007669"/>
    <property type="project" value="UniProtKB-KW"/>
</dbReference>
<evidence type="ECO:0000313" key="6">
    <source>
        <dbReference type="Proteomes" id="UP000388235"/>
    </source>
</evidence>
<dbReference type="InterPro" id="IPR013216">
    <property type="entry name" value="Methyltransf_11"/>
</dbReference>
<feature type="binding site" evidence="1">
    <location>
        <position position="11"/>
    </location>
    <ligand>
        <name>Zn(2+)</name>
        <dbReference type="ChEBI" id="CHEBI:29105"/>
    </ligand>
</feature>
<dbReference type="AlphaFoldDB" id="A0A5Q2QAW6"/>
<name>A0A5Q2QAW6_9GAMM</name>
<keyword evidence="1" id="KW-0479">Metal-binding</keyword>
<keyword evidence="2" id="KW-0949">S-adenosyl-L-methionine</keyword>
<dbReference type="InterPro" id="IPR029063">
    <property type="entry name" value="SAM-dependent_MTases_sf"/>
</dbReference>